<accession>A0ABN6YVB2</accession>
<evidence type="ECO:0000259" key="2">
    <source>
        <dbReference type="PROSITE" id="PS50943"/>
    </source>
</evidence>
<keyword evidence="4" id="KW-1185">Reference proteome</keyword>
<keyword evidence="1" id="KW-0238">DNA-binding</keyword>
<dbReference type="Gene3D" id="1.10.260.40">
    <property type="entry name" value="lambda repressor-like DNA-binding domains"/>
    <property type="match status" value="1"/>
</dbReference>
<proteinExistence type="predicted"/>
<gene>
    <name evidence="3" type="ORF">Lac1_06880</name>
</gene>
<evidence type="ECO:0000313" key="3">
    <source>
        <dbReference type="EMBL" id="BDZ76505.1"/>
    </source>
</evidence>
<dbReference type="SMART" id="SM00530">
    <property type="entry name" value="HTH_XRE"/>
    <property type="match status" value="1"/>
</dbReference>
<name>A0ABN6YVB2_9FIRM</name>
<evidence type="ECO:0000313" key="4">
    <source>
        <dbReference type="Proteomes" id="UP001305815"/>
    </source>
</evidence>
<dbReference type="PANTHER" id="PTHR46558">
    <property type="entry name" value="TRACRIPTIONAL REGULATORY PROTEIN-RELATED-RELATED"/>
    <property type="match status" value="1"/>
</dbReference>
<dbReference type="PROSITE" id="PS50943">
    <property type="entry name" value="HTH_CROC1"/>
    <property type="match status" value="1"/>
</dbReference>
<reference evidence="4" key="1">
    <citation type="journal article" date="2023" name="Int. J. Syst. Evol. Microbiol.">
        <title>Claveliimonas bilis gen. nov., sp. nov., deoxycholic acid-producing bacteria isolated from human faeces, and reclassification of Sellimonas monacensis Zenner et al. 2021 as Claveliimonas monacensis comb. nov.</title>
        <authorList>
            <person name="Hisatomi A."/>
            <person name="Kastawa N.W.E.P.G."/>
            <person name="Song I."/>
            <person name="Ohkuma M."/>
            <person name="Fukiya S."/>
            <person name="Sakamoto M."/>
        </authorList>
    </citation>
    <scope>NUCLEOTIDE SEQUENCE [LARGE SCALE GENOMIC DNA]</scope>
    <source>
        <strain evidence="4">12BBH14</strain>
    </source>
</reference>
<evidence type="ECO:0000256" key="1">
    <source>
        <dbReference type="ARBA" id="ARBA00023125"/>
    </source>
</evidence>
<feature type="domain" description="HTH cro/C1-type" evidence="2">
    <location>
        <begin position="27"/>
        <end position="81"/>
    </location>
</feature>
<dbReference type="Pfam" id="PF01381">
    <property type="entry name" value="HTH_3"/>
    <property type="match status" value="1"/>
</dbReference>
<dbReference type="InterPro" id="IPR010982">
    <property type="entry name" value="Lambda_DNA-bd_dom_sf"/>
</dbReference>
<dbReference type="SUPFAM" id="SSF47413">
    <property type="entry name" value="lambda repressor-like DNA-binding domains"/>
    <property type="match status" value="1"/>
</dbReference>
<protein>
    <submittedName>
        <fullName evidence="3">Transcriptional regulator</fullName>
    </submittedName>
</protein>
<dbReference type="Proteomes" id="UP001305815">
    <property type="component" value="Chromosome"/>
</dbReference>
<dbReference type="InterPro" id="IPR001387">
    <property type="entry name" value="Cro/C1-type_HTH"/>
</dbReference>
<dbReference type="CDD" id="cd00093">
    <property type="entry name" value="HTH_XRE"/>
    <property type="match status" value="1"/>
</dbReference>
<dbReference type="PANTHER" id="PTHR46558:SF11">
    <property type="entry name" value="HTH-TYPE TRANSCRIPTIONAL REGULATOR XRE"/>
    <property type="match status" value="1"/>
</dbReference>
<sequence length="364" mass="42879">MFDMMESAKADANQNKGDVHMSLGKVIRKYRKIRNLTQEEMAGRLGVTAPAVNKWENENSYPDITLLAPIARLLGISLDTLLSFREELTAEEITGMIREADQKLKNEPYEEVLQWAKKKLEEYPNCEELILNFAVIFDAQRLVREIPKEAEYDDYFCSLYTRVLNSADETIRIRAADALVGFYMRKKQYDMAEKYLEYFSIQNPERKRKQAQIYAETDRIEEAYKAYEELLFSDFQRASMELHGMYMLAIQDDDKKRAHMLVEKQRELAKCFEMGKYYEVSSGLDLAVLEKDADTVIDIMEQILSCVEQIGSFRKAPLYEHMKFKEVEEDFIVEMKKNLLKSFRDEESYGFLKDDERWQRLVKQ</sequence>
<organism evidence="3 4">
    <name type="scientific">Claveliimonas bilis</name>
    <dbReference type="NCBI Taxonomy" id="3028070"/>
    <lineage>
        <taxon>Bacteria</taxon>
        <taxon>Bacillati</taxon>
        <taxon>Bacillota</taxon>
        <taxon>Clostridia</taxon>
        <taxon>Lachnospirales</taxon>
        <taxon>Lachnospiraceae</taxon>
        <taxon>Claveliimonas</taxon>
    </lineage>
</organism>
<dbReference type="EMBL" id="AP027742">
    <property type="protein sequence ID" value="BDZ76505.1"/>
    <property type="molecule type" value="Genomic_DNA"/>
</dbReference>